<evidence type="ECO:0000313" key="2">
    <source>
        <dbReference type="EMBL" id="KAL2798628.1"/>
    </source>
</evidence>
<organism evidence="2 3">
    <name type="scientific">Aspergillus keveii</name>
    <dbReference type="NCBI Taxonomy" id="714993"/>
    <lineage>
        <taxon>Eukaryota</taxon>
        <taxon>Fungi</taxon>
        <taxon>Dikarya</taxon>
        <taxon>Ascomycota</taxon>
        <taxon>Pezizomycotina</taxon>
        <taxon>Eurotiomycetes</taxon>
        <taxon>Eurotiomycetidae</taxon>
        <taxon>Eurotiales</taxon>
        <taxon>Aspergillaceae</taxon>
        <taxon>Aspergillus</taxon>
        <taxon>Aspergillus subgen. Nidulantes</taxon>
    </lineage>
</organism>
<keyword evidence="3" id="KW-1185">Reference proteome</keyword>
<dbReference type="Gene3D" id="2.110.10.10">
    <property type="entry name" value="Hemopexin-like domain"/>
    <property type="match status" value="1"/>
</dbReference>
<sequence length="219" mass="23930">MVDAIYYHPGAKQTYAFGGRRYARIDFVPSGSDEKITFGPATISQHWPSLKSIGFGSVEAVLPVEGSQDESYFFFGGRVARVKVIPSTSNDSVVEGPTAITNKWKSLGQAGFDTIDAALPVPKKSGEVYFFRGLNYVRVNVDQDKIVFGPAALAKEWPGLTSAGFDSVDAVFAQPGSDDVAYFFKGDQYVKIRVIASAPDEVTYGPKLIADHWKTLDWI</sequence>
<feature type="repeat" description="Hemopexin" evidence="1">
    <location>
        <begin position="165"/>
        <end position="216"/>
    </location>
</feature>
<dbReference type="SUPFAM" id="SSF50923">
    <property type="entry name" value="Hemopexin-like domain"/>
    <property type="match status" value="1"/>
</dbReference>
<evidence type="ECO:0000256" key="1">
    <source>
        <dbReference type="PROSITE-ProRule" id="PRU01011"/>
    </source>
</evidence>
<gene>
    <name evidence="2" type="ORF">BJX66DRAFT_346866</name>
</gene>
<feature type="repeat" description="Hemopexin" evidence="1">
    <location>
        <begin position="112"/>
        <end position="160"/>
    </location>
</feature>
<feature type="repeat" description="Hemopexin" evidence="1">
    <location>
        <begin position="1"/>
        <end position="50"/>
    </location>
</feature>
<dbReference type="Pfam" id="PF00045">
    <property type="entry name" value="Hemopexin"/>
    <property type="match status" value="1"/>
</dbReference>
<dbReference type="InterPro" id="IPR036375">
    <property type="entry name" value="Hemopexin-like_dom_sf"/>
</dbReference>
<dbReference type="Proteomes" id="UP001610563">
    <property type="component" value="Unassembled WGS sequence"/>
</dbReference>
<comment type="caution">
    <text evidence="2">The sequence shown here is derived from an EMBL/GenBank/DDBJ whole genome shotgun (WGS) entry which is preliminary data.</text>
</comment>
<dbReference type="SMART" id="SM00120">
    <property type="entry name" value="HX"/>
    <property type="match status" value="4"/>
</dbReference>
<dbReference type="InterPro" id="IPR018487">
    <property type="entry name" value="Hemopexin-like_repeat"/>
</dbReference>
<proteinExistence type="predicted"/>
<accession>A0ABR4GHY1</accession>
<name>A0ABR4GHY1_9EURO</name>
<dbReference type="EMBL" id="JBFTWV010000012">
    <property type="protein sequence ID" value="KAL2798628.1"/>
    <property type="molecule type" value="Genomic_DNA"/>
</dbReference>
<dbReference type="PROSITE" id="PS51642">
    <property type="entry name" value="HEMOPEXIN_2"/>
    <property type="match status" value="3"/>
</dbReference>
<protein>
    <submittedName>
        <fullName evidence="2">Hemopexin-like domain-containing protein</fullName>
    </submittedName>
</protein>
<reference evidence="2 3" key="1">
    <citation type="submission" date="2024-07" db="EMBL/GenBank/DDBJ databases">
        <title>Section-level genome sequencing and comparative genomics of Aspergillus sections Usti and Cavernicolus.</title>
        <authorList>
            <consortium name="Lawrence Berkeley National Laboratory"/>
            <person name="Nybo J.L."/>
            <person name="Vesth T.C."/>
            <person name="Theobald S."/>
            <person name="Frisvad J.C."/>
            <person name="Larsen T.O."/>
            <person name="Kjaerboelling I."/>
            <person name="Rothschild-Mancinelli K."/>
            <person name="Lyhne E.K."/>
            <person name="Kogle M.E."/>
            <person name="Barry K."/>
            <person name="Clum A."/>
            <person name="Na H."/>
            <person name="Ledsgaard L."/>
            <person name="Lin J."/>
            <person name="Lipzen A."/>
            <person name="Kuo A."/>
            <person name="Riley R."/>
            <person name="Mondo S."/>
            <person name="Labutti K."/>
            <person name="Haridas S."/>
            <person name="Pangalinan J."/>
            <person name="Salamov A.A."/>
            <person name="Simmons B.A."/>
            <person name="Magnuson J.K."/>
            <person name="Chen J."/>
            <person name="Drula E."/>
            <person name="Henrissat B."/>
            <person name="Wiebenga A."/>
            <person name="Lubbers R.J."/>
            <person name="Gomes A.C."/>
            <person name="Makela M.R."/>
            <person name="Stajich J."/>
            <person name="Grigoriev I.V."/>
            <person name="Mortensen U.H."/>
            <person name="De Vries R.P."/>
            <person name="Baker S.E."/>
            <person name="Andersen M.R."/>
        </authorList>
    </citation>
    <scope>NUCLEOTIDE SEQUENCE [LARGE SCALE GENOMIC DNA]</scope>
    <source>
        <strain evidence="2 3">CBS 209.92</strain>
    </source>
</reference>
<evidence type="ECO:0000313" key="3">
    <source>
        <dbReference type="Proteomes" id="UP001610563"/>
    </source>
</evidence>